<dbReference type="Proteomes" id="UP001177023">
    <property type="component" value="Unassembled WGS sequence"/>
</dbReference>
<keyword evidence="3" id="KW-1185">Reference proteome</keyword>
<keyword evidence="1" id="KW-0812">Transmembrane</keyword>
<evidence type="ECO:0000256" key="1">
    <source>
        <dbReference type="SAM" id="Phobius"/>
    </source>
</evidence>
<organism evidence="2 3">
    <name type="scientific">Mesorhabditis spiculigera</name>
    <dbReference type="NCBI Taxonomy" id="96644"/>
    <lineage>
        <taxon>Eukaryota</taxon>
        <taxon>Metazoa</taxon>
        <taxon>Ecdysozoa</taxon>
        <taxon>Nematoda</taxon>
        <taxon>Chromadorea</taxon>
        <taxon>Rhabditida</taxon>
        <taxon>Rhabditina</taxon>
        <taxon>Rhabditomorpha</taxon>
        <taxon>Rhabditoidea</taxon>
        <taxon>Rhabditidae</taxon>
        <taxon>Mesorhabditinae</taxon>
        <taxon>Mesorhabditis</taxon>
    </lineage>
</organism>
<keyword evidence="1" id="KW-1133">Transmembrane helix</keyword>
<dbReference type="AlphaFoldDB" id="A0AA36GCL4"/>
<name>A0AA36GCL4_9BILA</name>
<proteinExistence type="predicted"/>
<reference evidence="2" key="1">
    <citation type="submission" date="2023-06" db="EMBL/GenBank/DDBJ databases">
        <authorList>
            <person name="Delattre M."/>
        </authorList>
    </citation>
    <scope>NUCLEOTIDE SEQUENCE</scope>
    <source>
        <strain evidence="2">AF72</strain>
    </source>
</reference>
<feature type="non-terminal residue" evidence="2">
    <location>
        <position position="149"/>
    </location>
</feature>
<keyword evidence="1" id="KW-0472">Membrane</keyword>
<dbReference type="EMBL" id="CATQJA010002659">
    <property type="protein sequence ID" value="CAJ0580475.1"/>
    <property type="molecule type" value="Genomic_DNA"/>
</dbReference>
<sequence>MEKMGGGRFAFPEGSEKPIHGQGWMLWWCKGYTARFDYEASKDDQKKYEEDLKEEPGYGTYYSLLISILLIMCVPAVCIAAVAGGAAFVVGPSRSSLLPSRRAEIHDLKQPIPILSPIRTTAIIIFSRISTNALLTHQPSIQYPFTRFR</sequence>
<accession>A0AA36GCL4</accession>
<feature type="transmembrane region" description="Helical" evidence="1">
    <location>
        <begin position="61"/>
        <end position="91"/>
    </location>
</feature>
<evidence type="ECO:0000313" key="3">
    <source>
        <dbReference type="Proteomes" id="UP001177023"/>
    </source>
</evidence>
<gene>
    <name evidence="2" type="ORF">MSPICULIGERA_LOCUS18673</name>
</gene>
<protein>
    <submittedName>
        <fullName evidence="2">Uncharacterized protein</fullName>
    </submittedName>
</protein>
<comment type="caution">
    <text evidence="2">The sequence shown here is derived from an EMBL/GenBank/DDBJ whole genome shotgun (WGS) entry which is preliminary data.</text>
</comment>
<evidence type="ECO:0000313" key="2">
    <source>
        <dbReference type="EMBL" id="CAJ0580475.1"/>
    </source>
</evidence>